<sequence length="152" mass="17500">MGKKGKGQVLGRSIIKERFAKKRPIIGSKGETFLHTSELEDGYNWGRLNLMSVTEQSNLEDFLATAEMAGTEFTAEKLNVKFIDRNKDSGLPNEQELKRLKEAQERNKTLLRIPRRWRTILFISIIVYGNQWHPLHLYSPPILLTSSIFLSI</sequence>
<proteinExistence type="predicted"/>
<keyword evidence="3 5" id="KW-0378">Hydrolase</keyword>
<evidence type="ECO:0000256" key="1">
    <source>
        <dbReference type="ARBA" id="ARBA00022490"/>
    </source>
</evidence>
<comment type="caution">
    <text evidence="5">The sequence shown here is derived from an EMBL/GenBank/DDBJ whole genome shotgun (WGS) entry which is preliminary data.</text>
</comment>
<dbReference type="GO" id="GO:0005829">
    <property type="term" value="C:cytosol"/>
    <property type="evidence" value="ECO:0007669"/>
    <property type="project" value="TreeGrafter"/>
</dbReference>
<dbReference type="PANTHER" id="PTHR45709">
    <property type="entry name" value="LARGE SUBUNIT GTPASE 1 HOMOLOG-RELATED"/>
    <property type="match status" value="1"/>
</dbReference>
<dbReference type="EC" id="3.6.1.-" evidence="5"/>
<accession>A0A812CGZ4</accession>
<dbReference type="Proteomes" id="UP000597762">
    <property type="component" value="Unassembled WGS sequence"/>
</dbReference>
<dbReference type="GO" id="GO:0005525">
    <property type="term" value="F:GTP binding"/>
    <property type="evidence" value="ECO:0007669"/>
    <property type="project" value="UniProtKB-KW"/>
</dbReference>
<dbReference type="GO" id="GO:0000054">
    <property type="term" value="P:ribosomal subunit export from nucleus"/>
    <property type="evidence" value="ECO:0007669"/>
    <property type="project" value="TreeGrafter"/>
</dbReference>
<dbReference type="EMBL" id="CAHIKZ030001435">
    <property type="protein sequence ID" value="CAE1264030.1"/>
    <property type="molecule type" value="Genomic_DNA"/>
</dbReference>
<evidence type="ECO:0000313" key="6">
    <source>
        <dbReference type="Proteomes" id="UP000597762"/>
    </source>
</evidence>
<keyword evidence="1" id="KW-0963">Cytoplasm</keyword>
<evidence type="ECO:0000256" key="3">
    <source>
        <dbReference type="ARBA" id="ARBA00022801"/>
    </source>
</evidence>
<evidence type="ECO:0000256" key="4">
    <source>
        <dbReference type="ARBA" id="ARBA00023134"/>
    </source>
</evidence>
<keyword evidence="4" id="KW-0342">GTP-binding</keyword>
<dbReference type="GO" id="GO:0003924">
    <property type="term" value="F:GTPase activity"/>
    <property type="evidence" value="ECO:0007669"/>
    <property type="project" value="InterPro"/>
</dbReference>
<reference evidence="5" key="1">
    <citation type="submission" date="2021-01" db="EMBL/GenBank/DDBJ databases">
        <authorList>
            <person name="Li R."/>
            <person name="Bekaert M."/>
        </authorList>
    </citation>
    <scope>NUCLEOTIDE SEQUENCE</scope>
    <source>
        <strain evidence="5">Farmed</strain>
    </source>
</reference>
<keyword evidence="6" id="KW-1185">Reference proteome</keyword>
<dbReference type="PANTHER" id="PTHR45709:SF2">
    <property type="entry name" value="LARGE SUBUNIT GTPASE 1 HOMOLOG"/>
    <property type="match status" value="1"/>
</dbReference>
<name>A0A812CGZ4_ACAPH</name>
<organism evidence="5 6">
    <name type="scientific">Acanthosepion pharaonis</name>
    <name type="common">Pharaoh cuttlefish</name>
    <name type="synonym">Sepia pharaonis</name>
    <dbReference type="NCBI Taxonomy" id="158019"/>
    <lineage>
        <taxon>Eukaryota</taxon>
        <taxon>Metazoa</taxon>
        <taxon>Spiralia</taxon>
        <taxon>Lophotrochozoa</taxon>
        <taxon>Mollusca</taxon>
        <taxon>Cephalopoda</taxon>
        <taxon>Coleoidea</taxon>
        <taxon>Decapodiformes</taxon>
        <taxon>Sepiida</taxon>
        <taxon>Sepiina</taxon>
        <taxon>Sepiidae</taxon>
        <taxon>Acanthosepion</taxon>
    </lineage>
</organism>
<dbReference type="AlphaFoldDB" id="A0A812CGZ4"/>
<evidence type="ECO:0000256" key="2">
    <source>
        <dbReference type="ARBA" id="ARBA00022741"/>
    </source>
</evidence>
<gene>
    <name evidence="5" type="ORF">SPHA_34018</name>
</gene>
<keyword evidence="2" id="KW-0547">Nucleotide-binding</keyword>
<protein>
    <submittedName>
        <fullName evidence="5">LSG1</fullName>
        <ecNumber evidence="5">3.6.1.-</ecNumber>
    </submittedName>
</protein>
<evidence type="ECO:0000313" key="5">
    <source>
        <dbReference type="EMBL" id="CAE1264030.1"/>
    </source>
</evidence>
<dbReference type="InterPro" id="IPR043358">
    <property type="entry name" value="GNL1-like"/>
</dbReference>
<dbReference type="OrthoDB" id="61815at2759"/>